<gene>
    <name evidence="2" type="ORF">ERS007720_03587</name>
    <name evidence="3" type="ORF">ERS007739_02329</name>
</gene>
<dbReference type="AlphaFoldDB" id="A0A655JHD9"/>
<feature type="compositionally biased region" description="Low complexity" evidence="1">
    <location>
        <begin position="10"/>
        <end position="19"/>
    </location>
</feature>
<evidence type="ECO:0000256" key="1">
    <source>
        <dbReference type="SAM" id="MobiDB-lite"/>
    </source>
</evidence>
<protein>
    <submittedName>
        <fullName evidence="2">Uncharacterized protein</fullName>
    </submittedName>
</protein>
<organism evidence="2 5">
    <name type="scientific">Mycobacterium tuberculosis</name>
    <dbReference type="NCBI Taxonomy" id="1773"/>
    <lineage>
        <taxon>Bacteria</taxon>
        <taxon>Bacillati</taxon>
        <taxon>Actinomycetota</taxon>
        <taxon>Actinomycetes</taxon>
        <taxon>Mycobacteriales</taxon>
        <taxon>Mycobacteriaceae</taxon>
        <taxon>Mycobacterium</taxon>
        <taxon>Mycobacterium tuberculosis complex</taxon>
    </lineage>
</organism>
<proteinExistence type="predicted"/>
<sequence length="67" mass="7344">MTPTPPSAPTAPARPISAPDIDRDHCLRSASLICSEWLRASKIDGIILYTEPLPMPDKMNRAVKPMT</sequence>
<dbReference type="EMBL" id="CSBK01001046">
    <property type="protein sequence ID" value="COY25331.1"/>
    <property type="molecule type" value="Genomic_DNA"/>
</dbReference>
<name>A0A655JHD9_MYCTX</name>
<reference evidence="4 5" key="1">
    <citation type="submission" date="2015-03" db="EMBL/GenBank/DDBJ databases">
        <authorList>
            <consortium name="Pathogen Informatics"/>
        </authorList>
    </citation>
    <scope>NUCLEOTIDE SEQUENCE [LARGE SCALE GENOMIC DNA]</scope>
    <source>
        <strain evidence="2 5">M09401471</strain>
        <strain evidence="4">N09902308</strain>
    </source>
</reference>
<evidence type="ECO:0000313" key="2">
    <source>
        <dbReference type="EMBL" id="COW93450.1"/>
    </source>
</evidence>
<accession>A0A655JHD9</accession>
<dbReference type="Proteomes" id="UP000044938">
    <property type="component" value="Unassembled WGS sequence"/>
</dbReference>
<reference evidence="3" key="2">
    <citation type="submission" date="2015-03" db="EMBL/GenBank/DDBJ databases">
        <authorList>
            <consortium name="Pathogen Informatics"/>
            <person name="Murphy D."/>
        </authorList>
    </citation>
    <scope>NUCLEOTIDE SEQUENCE</scope>
    <source>
        <strain evidence="3">N09902308</strain>
    </source>
</reference>
<dbReference type="Proteomes" id="UP000039021">
    <property type="component" value="Unassembled WGS sequence"/>
</dbReference>
<dbReference type="EMBL" id="CSAJ01000594">
    <property type="protein sequence ID" value="COW93450.1"/>
    <property type="molecule type" value="Genomic_DNA"/>
</dbReference>
<evidence type="ECO:0000313" key="3">
    <source>
        <dbReference type="EMBL" id="COY25331.1"/>
    </source>
</evidence>
<evidence type="ECO:0000313" key="4">
    <source>
        <dbReference type="Proteomes" id="UP000039021"/>
    </source>
</evidence>
<evidence type="ECO:0000313" key="5">
    <source>
        <dbReference type="Proteomes" id="UP000044938"/>
    </source>
</evidence>
<feature type="region of interest" description="Disordered" evidence="1">
    <location>
        <begin position="1"/>
        <end position="21"/>
    </location>
</feature>